<reference evidence="1" key="1">
    <citation type="submission" date="2021-11" db="EMBL/GenBank/DDBJ databases">
        <authorList>
            <person name="Schell T."/>
        </authorList>
    </citation>
    <scope>NUCLEOTIDE SEQUENCE</scope>
    <source>
        <strain evidence="1">M5</strain>
    </source>
</reference>
<sequence length="952" mass="107453">MERQKIKKIQLGETLLTDTDPMLDESCYLRLPDAVRKKFDDLSIANKELVNDRLVVRNGLVVEFNPLIAVLLGCNTNVGVLGSDAQAKAALCYLLKYITKPPTELTHFLPLLNKARQTVENYPSQADDTGSEQRTAMHFLNRTANQLSSSVEVSSMMAAAALLGMPAETASCSFHYVFVNAALKFVDNHPNLEFVEEDEDICYQFGNVPSPTGEAEFDLSSDEEDPLAASNNFPIFDYDEENEPQVLNSSADYSLRRDEAAAAYVSDTVYTGPTGRIAVSQHFHYSHRGIDFASYNLYEYASIVSISLRKPNNQSPDALNELENTISEEHEEINTRRRTRRGRPTNGTFPFADSHPLFLTHVQKLRSKTVVPVPVSPPPLPPPPKPDVLTEEWKNQARIFSRYILVLFRPWDAVNGTLPGPLTWNGLCKFLDRLENGVEDISPSSIDKVRFRWILNMAHGLRIHCKDRAAATAFRNRATTVWGRPDGTAPIGLSDVNCEAQIENDQEDNLAMEAQECIDLIRAEAAADDLIERENIREIEYLNATKESLKAIYSIQDGQTCADRLANIDASRLLHVNQDNASDITEILRLLKEDEMSELVEPDDILEGHPPLNGANIHEPDLLLLNDQQKNQQMRCSGHVLHSAVLQRMRNPRAGESRVDPDYLESIKTITPFDFRNDIEWYKAPIVVTSNMERHAINEACSKLWGKRRKTPRFEWKIPLVGASSSIISSAAREFLYKRNPQFIGSFVADAPGYLTENVNPSRGLCNGTPIQYHSMTLDTREDFHRILSVIQDGVPNIELEYPPSFIHVKIPNADPTEFLNMTLIPGEVIIPVKLQQAETYSVQFPASTRKVKLSCKPHAVQMGFALTAHKMQGQTCNRLILDLNPRPFSPKINFHTLYVGLSRVRNGQHIRIMPLHHRVPNLQYLYGLYPPENLDTWLQFFDCDGNWKVNT</sequence>
<dbReference type="Proteomes" id="UP000789390">
    <property type="component" value="Unassembled WGS sequence"/>
</dbReference>
<dbReference type="OrthoDB" id="416437at2759"/>
<evidence type="ECO:0000313" key="2">
    <source>
        <dbReference type="Proteomes" id="UP000789390"/>
    </source>
</evidence>
<dbReference type="SUPFAM" id="SSF52540">
    <property type="entry name" value="P-loop containing nucleoside triphosphate hydrolases"/>
    <property type="match status" value="1"/>
</dbReference>
<gene>
    <name evidence="1" type="ORF">DGAL_LOCUS3936</name>
</gene>
<accession>A0A8J2RKU6</accession>
<name>A0A8J2RKU6_9CRUS</name>
<dbReference type="AlphaFoldDB" id="A0A8J2RKU6"/>
<comment type="caution">
    <text evidence="1">The sequence shown here is derived from an EMBL/GenBank/DDBJ whole genome shotgun (WGS) entry which is preliminary data.</text>
</comment>
<dbReference type="InterPro" id="IPR027417">
    <property type="entry name" value="P-loop_NTPase"/>
</dbReference>
<organism evidence="1 2">
    <name type="scientific">Daphnia galeata</name>
    <dbReference type="NCBI Taxonomy" id="27404"/>
    <lineage>
        <taxon>Eukaryota</taxon>
        <taxon>Metazoa</taxon>
        <taxon>Ecdysozoa</taxon>
        <taxon>Arthropoda</taxon>
        <taxon>Crustacea</taxon>
        <taxon>Branchiopoda</taxon>
        <taxon>Diplostraca</taxon>
        <taxon>Cladocera</taxon>
        <taxon>Anomopoda</taxon>
        <taxon>Daphniidae</taxon>
        <taxon>Daphnia</taxon>
    </lineage>
</organism>
<evidence type="ECO:0000313" key="1">
    <source>
        <dbReference type="EMBL" id="CAH0101599.1"/>
    </source>
</evidence>
<keyword evidence="2" id="KW-1185">Reference proteome</keyword>
<protein>
    <recommendedName>
        <fullName evidence="3">ATP-dependent DNA helicase</fullName>
    </recommendedName>
</protein>
<dbReference type="CDD" id="cd18809">
    <property type="entry name" value="SF1_C_RecD"/>
    <property type="match status" value="1"/>
</dbReference>
<evidence type="ECO:0008006" key="3">
    <source>
        <dbReference type="Google" id="ProtNLM"/>
    </source>
</evidence>
<dbReference type="Gene3D" id="3.40.50.300">
    <property type="entry name" value="P-loop containing nucleotide triphosphate hydrolases"/>
    <property type="match status" value="1"/>
</dbReference>
<dbReference type="EMBL" id="CAKKLH010000061">
    <property type="protein sequence ID" value="CAH0101599.1"/>
    <property type="molecule type" value="Genomic_DNA"/>
</dbReference>
<proteinExistence type="predicted"/>